<accession>A0AAV0JTP2</accession>
<keyword evidence="2" id="KW-1185">Reference proteome</keyword>
<dbReference type="Proteomes" id="UP001154282">
    <property type="component" value="Unassembled WGS sequence"/>
</dbReference>
<dbReference type="EMBL" id="CAMGYJ010000005">
    <property type="protein sequence ID" value="CAI0412228.1"/>
    <property type="molecule type" value="Genomic_DNA"/>
</dbReference>
<gene>
    <name evidence="1" type="ORF">LITE_LOCUS15456</name>
</gene>
<name>A0AAV0JTP2_9ROSI</name>
<organism evidence="1 2">
    <name type="scientific">Linum tenue</name>
    <dbReference type="NCBI Taxonomy" id="586396"/>
    <lineage>
        <taxon>Eukaryota</taxon>
        <taxon>Viridiplantae</taxon>
        <taxon>Streptophyta</taxon>
        <taxon>Embryophyta</taxon>
        <taxon>Tracheophyta</taxon>
        <taxon>Spermatophyta</taxon>
        <taxon>Magnoliopsida</taxon>
        <taxon>eudicotyledons</taxon>
        <taxon>Gunneridae</taxon>
        <taxon>Pentapetalae</taxon>
        <taxon>rosids</taxon>
        <taxon>fabids</taxon>
        <taxon>Malpighiales</taxon>
        <taxon>Linaceae</taxon>
        <taxon>Linum</taxon>
    </lineage>
</organism>
<sequence>MSNATEDLHRRLTQLSESLLAHLSTTPYAPPEGSAVSVKFVLQSLLHNPSSGAGESQLQESIRNFVLASALLSASESSTHELLSWIPRQLAAAAAASFRDLSDVYCHGNDKRLVAELAPEVLLLLKDRIKESSIDKGTDGDEVSAASARVPVGIAILAAYQLRWFVTQIDKLNLGKLCNLVIPCALTALDHWSTEVKGQGMICFIHLGKNVNSAEFGVYQDVILDACCNNIASADEIWHLVVEMSVLLVSSIHQSNPRSHWYERILGEMLSHLERQPRNKERRVAWLTFIEPLFQSMGLVLLAHFRRLFPLFFKWIHADDDETVLLVLKRVHTVLKLTWIRNTPYIMRLVDELVALHKEAALRVGREEIRTSILEVLLLLKQCKRQQFTAAWEMHRDDSNLAALCLSLTEISIDEESSTSNTLRSDSPQNCLQLLTTH</sequence>
<reference evidence="1" key="1">
    <citation type="submission" date="2022-08" db="EMBL/GenBank/DDBJ databases">
        <authorList>
            <person name="Gutierrez-Valencia J."/>
        </authorList>
    </citation>
    <scope>NUCLEOTIDE SEQUENCE</scope>
</reference>
<dbReference type="PANTHER" id="PTHR14873:SF1">
    <property type="entry name" value="OS06G0694100 PROTEIN"/>
    <property type="match status" value="1"/>
</dbReference>
<proteinExistence type="predicted"/>
<dbReference type="PANTHER" id="PTHR14873">
    <property type="entry name" value="OS06G0694100 PROTEIN"/>
    <property type="match status" value="1"/>
</dbReference>
<dbReference type="InterPro" id="IPR016024">
    <property type="entry name" value="ARM-type_fold"/>
</dbReference>
<evidence type="ECO:0000313" key="1">
    <source>
        <dbReference type="EMBL" id="CAI0412228.1"/>
    </source>
</evidence>
<dbReference type="SUPFAM" id="SSF48371">
    <property type="entry name" value="ARM repeat"/>
    <property type="match status" value="1"/>
</dbReference>
<dbReference type="AlphaFoldDB" id="A0AAV0JTP2"/>
<comment type="caution">
    <text evidence="1">The sequence shown here is derived from an EMBL/GenBank/DDBJ whole genome shotgun (WGS) entry which is preliminary data.</text>
</comment>
<protein>
    <submittedName>
        <fullName evidence="1">Uncharacterized protein</fullName>
    </submittedName>
</protein>
<evidence type="ECO:0000313" key="2">
    <source>
        <dbReference type="Proteomes" id="UP001154282"/>
    </source>
</evidence>